<keyword evidence="7" id="KW-1185">Reference proteome</keyword>
<dbReference type="HAMAP" id="MF_00191">
    <property type="entry name" value="IspH"/>
    <property type="match status" value="1"/>
</dbReference>
<dbReference type="GO" id="GO:0050992">
    <property type="term" value="P:dimethylallyl diphosphate biosynthetic process"/>
    <property type="evidence" value="ECO:0007669"/>
    <property type="project" value="UniProtKB-UniRule"/>
</dbReference>
<evidence type="ECO:0000313" key="7">
    <source>
        <dbReference type="Proteomes" id="UP000539953"/>
    </source>
</evidence>
<reference evidence="6 7" key="1">
    <citation type="submission" date="2020-08" db="EMBL/GenBank/DDBJ databases">
        <title>Genomic Encyclopedia of Type Strains, Phase IV (KMG-IV): sequencing the most valuable type-strain genomes for metagenomic binning, comparative biology and taxonomic classification.</title>
        <authorList>
            <person name="Goeker M."/>
        </authorList>
    </citation>
    <scope>NUCLEOTIDE SEQUENCE [LARGE SCALE GENOMIC DNA]</scope>
    <source>
        <strain evidence="6 7">DSM 25799</strain>
    </source>
</reference>
<accession>A0A7W8CZB9</accession>
<evidence type="ECO:0000256" key="5">
    <source>
        <dbReference type="HAMAP-Rule" id="MF_00191"/>
    </source>
</evidence>
<evidence type="ECO:0000313" key="6">
    <source>
        <dbReference type="EMBL" id="MBB5183198.1"/>
    </source>
</evidence>
<feature type="active site" description="Proton donor" evidence="5">
    <location>
        <position position="136"/>
    </location>
</feature>
<dbReference type="Pfam" id="PF02401">
    <property type="entry name" value="LYTB"/>
    <property type="match status" value="1"/>
</dbReference>
<feature type="binding site" evidence="5">
    <location>
        <position position="134"/>
    </location>
    <ligand>
        <name>(2E)-4-hydroxy-3-methylbut-2-enyl diphosphate</name>
        <dbReference type="ChEBI" id="CHEBI:128753"/>
    </ligand>
</feature>
<feature type="binding site" evidence="5">
    <location>
        <position position="229"/>
    </location>
    <ligand>
        <name>(2E)-4-hydroxy-3-methylbut-2-enyl diphosphate</name>
        <dbReference type="ChEBI" id="CHEBI:128753"/>
    </ligand>
</feature>
<comment type="cofactor">
    <cofactor evidence="5">
        <name>[4Fe-4S] cluster</name>
        <dbReference type="ChEBI" id="CHEBI:49883"/>
    </cofactor>
    <text evidence="5">Binds 1 [4Fe-4S] cluster per subunit.</text>
</comment>
<dbReference type="NCBIfam" id="TIGR00216">
    <property type="entry name" value="ispH_lytB"/>
    <property type="match status" value="1"/>
</dbReference>
<evidence type="ECO:0000256" key="4">
    <source>
        <dbReference type="ARBA" id="ARBA00023014"/>
    </source>
</evidence>
<dbReference type="PANTHER" id="PTHR30426">
    <property type="entry name" value="4-HYDROXY-3-METHYLBUT-2-ENYL DIPHOSPHATE REDUCTASE"/>
    <property type="match status" value="1"/>
</dbReference>
<keyword evidence="1 5" id="KW-0004">4Fe-4S</keyword>
<dbReference type="RefSeq" id="WP_183328496.1">
    <property type="nucleotide sequence ID" value="NZ_JACHHK010000004.1"/>
</dbReference>
<dbReference type="Gene3D" id="3.40.1010.20">
    <property type="entry name" value="4-hydroxy-3-methylbut-2-enyl diphosphate reductase, catalytic domain"/>
    <property type="match status" value="2"/>
</dbReference>
<dbReference type="UniPathway" id="UPA00059">
    <property type="reaction ID" value="UER00105"/>
</dbReference>
<comment type="pathway">
    <text evidence="5">Isoprenoid biosynthesis; dimethylallyl diphosphate biosynthesis; dimethylallyl diphosphate from (2E)-4-hydroxy-3-methylbutenyl diphosphate: step 1/1.</text>
</comment>
<proteinExistence type="inferred from homology"/>
<feature type="binding site" evidence="5">
    <location>
        <position position="272"/>
    </location>
    <ligand>
        <name>dimethylallyl diphosphate</name>
        <dbReference type="ChEBI" id="CHEBI:57623"/>
    </ligand>
</feature>
<evidence type="ECO:0000256" key="1">
    <source>
        <dbReference type="ARBA" id="ARBA00022485"/>
    </source>
</evidence>
<feature type="binding site" evidence="5">
    <location>
        <position position="227"/>
    </location>
    <ligand>
        <name>(2E)-4-hydroxy-3-methylbut-2-enyl diphosphate</name>
        <dbReference type="ChEBI" id="CHEBI:128753"/>
    </ligand>
</feature>
<dbReference type="GO" id="GO:0051539">
    <property type="term" value="F:4 iron, 4 sulfur cluster binding"/>
    <property type="evidence" value="ECO:0007669"/>
    <property type="project" value="UniProtKB-UniRule"/>
</dbReference>
<feature type="binding site" evidence="5">
    <location>
        <position position="134"/>
    </location>
    <ligand>
        <name>dimethylallyl diphosphate</name>
        <dbReference type="ChEBI" id="CHEBI:57623"/>
    </ligand>
</feature>
<evidence type="ECO:0000256" key="2">
    <source>
        <dbReference type="ARBA" id="ARBA00022723"/>
    </source>
</evidence>
<feature type="binding site" evidence="5">
    <location>
        <position position="44"/>
    </location>
    <ligand>
        <name>isopentenyl diphosphate</name>
        <dbReference type="ChEBI" id="CHEBI:128769"/>
    </ligand>
</feature>
<comment type="function">
    <text evidence="5">Catalyzes the conversion of 1-hydroxy-2-methyl-2-(E)-butenyl 4-diphosphate (HMBPP) into a mixture of isopentenyl diphosphate (IPP) and dimethylallyl diphosphate (DMAPP). Acts in the terminal step of the DOXP/MEP pathway for isoprenoid precursor biosynthesis.</text>
</comment>
<keyword evidence="3 5" id="KW-0408">Iron</keyword>
<dbReference type="Proteomes" id="UP000539953">
    <property type="component" value="Unassembled WGS sequence"/>
</dbReference>
<feature type="binding site" evidence="5">
    <location>
        <position position="272"/>
    </location>
    <ligand>
        <name>(2E)-4-hydroxy-3-methylbut-2-enyl diphosphate</name>
        <dbReference type="ChEBI" id="CHEBI:128753"/>
    </ligand>
</feature>
<dbReference type="Gene3D" id="3.40.50.11270">
    <property type="match status" value="1"/>
</dbReference>
<dbReference type="AlphaFoldDB" id="A0A7W8CZB9"/>
<feature type="binding site" evidence="5">
    <location>
        <position position="84"/>
    </location>
    <ligand>
        <name>isopentenyl diphosphate</name>
        <dbReference type="ChEBI" id="CHEBI:128769"/>
    </ligand>
</feature>
<comment type="caution">
    <text evidence="5">Lacks conserved residue(s) required for the propagation of feature annotation.</text>
</comment>
<feature type="binding site" evidence="5">
    <location>
        <position position="227"/>
    </location>
    <ligand>
        <name>isopentenyl diphosphate</name>
        <dbReference type="ChEBI" id="CHEBI:128769"/>
    </ligand>
</feature>
<sequence length="300" mass="33588">MNRKIIKVEPQGYCGGVRQAIAKVKACRNQYPDQPITILGNLVHNEYVKEALGRLDIRTLEQKGRTRLELLDQINEGVVVFTAHGISDEVRQKAIAKGLTIVDASCPFVLQTQKIVKQKLQAGYTVFYIGKYRHPEAEAIYLHQDHVALITKPDDIPTAVRSPIFVTNQTTMSVLDIRDLFLAIRRYYPQAEFHDEICNATRVRQQAILDLKKQNVQALIVVGSPTSNNTAKLAEIGRLAGIRSIQRIQDVTELDPAAIAEAETIAVTSGASTPPYLTQMVIDTLHHPEQKQKIHIEEIL</sequence>
<feature type="binding site" evidence="5">
    <location>
        <position position="106"/>
    </location>
    <ligand>
        <name>[4Fe-4S] cluster</name>
        <dbReference type="ChEBI" id="CHEBI:49883"/>
    </ligand>
</feature>
<gene>
    <name evidence="5" type="primary">ispH</name>
    <name evidence="6" type="ORF">HNQ47_001219</name>
</gene>
<comment type="pathway">
    <text evidence="5">Isoprenoid biosynthesis; isopentenyl diphosphate biosynthesis via DXP pathway; isopentenyl diphosphate from 1-deoxy-D-xylulose 5-phosphate: step 6/6.</text>
</comment>
<feature type="binding site" evidence="5">
    <location>
        <position position="44"/>
    </location>
    <ligand>
        <name>(2E)-4-hydroxy-3-methylbut-2-enyl diphosphate</name>
        <dbReference type="ChEBI" id="CHEBI:128753"/>
    </ligand>
</feature>
<name>A0A7W8CZB9_9FIRM</name>
<evidence type="ECO:0000256" key="3">
    <source>
        <dbReference type="ARBA" id="ARBA00023004"/>
    </source>
</evidence>
<feature type="binding site" evidence="5">
    <location>
        <position position="198"/>
    </location>
    <ligand>
        <name>[4Fe-4S] cluster</name>
        <dbReference type="ChEBI" id="CHEBI:49883"/>
    </ligand>
</feature>
<feature type="binding site" evidence="5">
    <location>
        <position position="14"/>
    </location>
    <ligand>
        <name>[4Fe-4S] cluster</name>
        <dbReference type="ChEBI" id="CHEBI:49883"/>
    </ligand>
</feature>
<keyword evidence="4 5" id="KW-0411">Iron-sulfur</keyword>
<dbReference type="PANTHER" id="PTHR30426:SF0">
    <property type="entry name" value="4-HYDROXY-3-METHYLBUT-2-ENYL DIPHOSPHATE REDUCTASE"/>
    <property type="match status" value="1"/>
</dbReference>
<protein>
    <recommendedName>
        <fullName evidence="5">4-hydroxy-3-methylbut-2-enyl diphosphate reductase</fullName>
        <shortName evidence="5">HMBPP reductase</shortName>
        <ecNumber evidence="5">1.17.7.4</ecNumber>
    </recommendedName>
</protein>
<keyword evidence="2 5" id="KW-0479">Metal-binding</keyword>
<dbReference type="InterPro" id="IPR003451">
    <property type="entry name" value="LytB/IspH"/>
</dbReference>
<keyword evidence="5" id="KW-0414">Isoprene biosynthesis</keyword>
<comment type="catalytic activity">
    <reaction evidence="5">
        <text>dimethylallyl diphosphate + 2 oxidized [2Fe-2S]-[ferredoxin] + H2O = (2E)-4-hydroxy-3-methylbut-2-enyl diphosphate + 2 reduced [2Fe-2S]-[ferredoxin] + 2 H(+)</text>
        <dbReference type="Rhea" id="RHEA:24825"/>
        <dbReference type="Rhea" id="RHEA-COMP:10000"/>
        <dbReference type="Rhea" id="RHEA-COMP:10001"/>
        <dbReference type="ChEBI" id="CHEBI:15377"/>
        <dbReference type="ChEBI" id="CHEBI:15378"/>
        <dbReference type="ChEBI" id="CHEBI:33737"/>
        <dbReference type="ChEBI" id="CHEBI:33738"/>
        <dbReference type="ChEBI" id="CHEBI:57623"/>
        <dbReference type="ChEBI" id="CHEBI:128753"/>
        <dbReference type="EC" id="1.17.7.4"/>
    </reaction>
</comment>
<dbReference type="EMBL" id="JACHHK010000004">
    <property type="protein sequence ID" value="MBB5183198.1"/>
    <property type="molecule type" value="Genomic_DNA"/>
</dbReference>
<feature type="binding site" evidence="5">
    <location>
        <position position="84"/>
    </location>
    <ligand>
        <name>(2E)-4-hydroxy-3-methylbut-2-enyl diphosphate</name>
        <dbReference type="ChEBI" id="CHEBI:128753"/>
    </ligand>
</feature>
<comment type="caution">
    <text evidence="6">The sequence shown here is derived from an EMBL/GenBank/DDBJ whole genome shotgun (WGS) entry which is preliminary data.</text>
</comment>
<dbReference type="CDD" id="cd13944">
    <property type="entry name" value="lytB_ispH"/>
    <property type="match status" value="1"/>
</dbReference>
<comment type="similarity">
    <text evidence="5">Belongs to the IspH family.</text>
</comment>
<dbReference type="UniPathway" id="UPA00056">
    <property type="reaction ID" value="UER00097"/>
</dbReference>
<dbReference type="GO" id="GO:0046872">
    <property type="term" value="F:metal ion binding"/>
    <property type="evidence" value="ECO:0007669"/>
    <property type="project" value="UniProtKB-KW"/>
</dbReference>
<feature type="binding site" evidence="5">
    <location>
        <position position="272"/>
    </location>
    <ligand>
        <name>isopentenyl diphosphate</name>
        <dbReference type="ChEBI" id="CHEBI:128769"/>
    </ligand>
</feature>
<feature type="binding site" evidence="5">
    <location>
        <position position="170"/>
    </location>
    <ligand>
        <name>(2E)-4-hydroxy-3-methylbut-2-enyl diphosphate</name>
        <dbReference type="ChEBI" id="CHEBI:128753"/>
    </ligand>
</feature>
<organism evidence="6 7">
    <name type="scientific">Catenisphaera adipataccumulans</name>
    <dbReference type="NCBI Taxonomy" id="700500"/>
    <lineage>
        <taxon>Bacteria</taxon>
        <taxon>Bacillati</taxon>
        <taxon>Bacillota</taxon>
        <taxon>Erysipelotrichia</taxon>
        <taxon>Erysipelotrichales</taxon>
        <taxon>Erysipelotrichaceae</taxon>
        <taxon>Catenisphaera</taxon>
    </lineage>
</organism>
<dbReference type="EC" id="1.17.7.4" evidence="5"/>
<dbReference type="GO" id="GO:0016114">
    <property type="term" value="P:terpenoid biosynthetic process"/>
    <property type="evidence" value="ECO:0007669"/>
    <property type="project" value="UniProtKB-UniRule"/>
</dbReference>
<dbReference type="GO" id="GO:0051745">
    <property type="term" value="F:4-hydroxy-3-methylbut-2-enyl diphosphate reductase activity"/>
    <property type="evidence" value="ECO:0007669"/>
    <property type="project" value="UniProtKB-UniRule"/>
</dbReference>
<feature type="binding site" evidence="5">
    <location>
        <position position="44"/>
    </location>
    <ligand>
        <name>dimethylallyl diphosphate</name>
        <dbReference type="ChEBI" id="CHEBI:57623"/>
    </ligand>
</feature>
<feature type="binding site" evidence="5">
    <location>
        <position position="134"/>
    </location>
    <ligand>
        <name>isopentenyl diphosphate</name>
        <dbReference type="ChEBI" id="CHEBI:128769"/>
    </ligand>
</feature>
<keyword evidence="5 6" id="KW-0560">Oxidoreductase</keyword>
<feature type="binding site" evidence="5">
    <location>
        <position position="229"/>
    </location>
    <ligand>
        <name>dimethylallyl diphosphate</name>
        <dbReference type="ChEBI" id="CHEBI:57623"/>
    </ligand>
</feature>
<dbReference type="GO" id="GO:0019288">
    <property type="term" value="P:isopentenyl diphosphate biosynthetic process, methylerythritol 4-phosphate pathway"/>
    <property type="evidence" value="ECO:0007669"/>
    <property type="project" value="UniProtKB-UniRule"/>
</dbReference>
<feature type="binding site" evidence="5">
    <location>
        <position position="227"/>
    </location>
    <ligand>
        <name>dimethylallyl diphosphate</name>
        <dbReference type="ChEBI" id="CHEBI:57623"/>
    </ligand>
</feature>
<feature type="binding site" evidence="5">
    <location>
        <position position="229"/>
    </location>
    <ligand>
        <name>isopentenyl diphosphate</name>
        <dbReference type="ChEBI" id="CHEBI:128769"/>
    </ligand>
</feature>
<comment type="catalytic activity">
    <reaction evidence="5">
        <text>isopentenyl diphosphate + 2 oxidized [2Fe-2S]-[ferredoxin] + H2O = (2E)-4-hydroxy-3-methylbut-2-enyl diphosphate + 2 reduced [2Fe-2S]-[ferredoxin] + 2 H(+)</text>
        <dbReference type="Rhea" id="RHEA:24488"/>
        <dbReference type="Rhea" id="RHEA-COMP:10000"/>
        <dbReference type="Rhea" id="RHEA-COMP:10001"/>
        <dbReference type="ChEBI" id="CHEBI:15377"/>
        <dbReference type="ChEBI" id="CHEBI:15378"/>
        <dbReference type="ChEBI" id="CHEBI:33737"/>
        <dbReference type="ChEBI" id="CHEBI:33738"/>
        <dbReference type="ChEBI" id="CHEBI:128753"/>
        <dbReference type="ChEBI" id="CHEBI:128769"/>
        <dbReference type="EC" id="1.17.7.4"/>
    </reaction>
</comment>
<feature type="binding site" evidence="5">
    <location>
        <position position="84"/>
    </location>
    <ligand>
        <name>dimethylallyl diphosphate</name>
        <dbReference type="ChEBI" id="CHEBI:57623"/>
    </ligand>
</feature>